<dbReference type="AlphaFoldDB" id="A0A8S4Q9M5"/>
<dbReference type="Gene3D" id="2.10.80.10">
    <property type="entry name" value="Lipase, subunit A"/>
    <property type="match status" value="2"/>
</dbReference>
<evidence type="ECO:0000313" key="4">
    <source>
        <dbReference type="EMBL" id="CAH1800613.1"/>
    </source>
</evidence>
<feature type="region of interest" description="Disordered" evidence="2">
    <location>
        <begin position="25"/>
        <end position="57"/>
    </location>
</feature>
<protein>
    <submittedName>
        <fullName evidence="4">Uncharacterized protein</fullName>
    </submittedName>
</protein>
<reference evidence="4" key="1">
    <citation type="submission" date="2022-03" db="EMBL/GenBank/DDBJ databases">
        <authorList>
            <person name="Martin C."/>
        </authorList>
    </citation>
    <scope>NUCLEOTIDE SEQUENCE</scope>
</reference>
<proteinExistence type="predicted"/>
<keyword evidence="5" id="KW-1185">Reference proteome</keyword>
<evidence type="ECO:0000313" key="5">
    <source>
        <dbReference type="Proteomes" id="UP000749559"/>
    </source>
</evidence>
<gene>
    <name evidence="4" type="ORF">OFUS_LOCUS24474</name>
</gene>
<evidence type="ECO:0000256" key="2">
    <source>
        <dbReference type="SAM" id="MobiDB-lite"/>
    </source>
</evidence>
<dbReference type="Proteomes" id="UP000749559">
    <property type="component" value="Unassembled WGS sequence"/>
</dbReference>
<dbReference type="GO" id="GO:0090729">
    <property type="term" value="F:toxin activity"/>
    <property type="evidence" value="ECO:0007669"/>
    <property type="project" value="UniProtKB-KW"/>
</dbReference>
<feature type="signal peptide" evidence="3">
    <location>
        <begin position="1"/>
        <end position="23"/>
    </location>
</feature>
<sequence length="234" mass="25204">METKVLPLMSVLLFAATLVYTNAKRDSGESSDSGPEFGDPEARRTRQSSVPSRMRKGTPVQSDIQLCSLPQDCPYVGDCCVLTDDTGAGVCKALKYDSEDCLVANNDVDYNVKSVYIDCPCREGFTCSSDDPLAKMGKCKVKRRQQSSKTTQTGVQRCSSPQDCPNVGDCCVLTDDTGSEGVCKPLKDDSEGCVVANNDVDYNVKPVHVDCPCRKGFTCDSKDSLSITGKCKAA</sequence>
<name>A0A8S4Q9M5_OWEFU</name>
<dbReference type="PANTHER" id="PTHR18821">
    <property type="entry name" value="PROKINETICIN"/>
    <property type="match status" value="1"/>
</dbReference>
<keyword evidence="1" id="KW-0800">Toxin</keyword>
<accession>A0A8S4Q9M5</accession>
<evidence type="ECO:0000256" key="3">
    <source>
        <dbReference type="SAM" id="SignalP"/>
    </source>
</evidence>
<organism evidence="4 5">
    <name type="scientific">Owenia fusiformis</name>
    <name type="common">Polychaete worm</name>
    <dbReference type="NCBI Taxonomy" id="6347"/>
    <lineage>
        <taxon>Eukaryota</taxon>
        <taxon>Metazoa</taxon>
        <taxon>Spiralia</taxon>
        <taxon>Lophotrochozoa</taxon>
        <taxon>Annelida</taxon>
        <taxon>Polychaeta</taxon>
        <taxon>Sedentaria</taxon>
        <taxon>Canalipalpata</taxon>
        <taxon>Sabellida</taxon>
        <taxon>Oweniida</taxon>
        <taxon>Oweniidae</taxon>
        <taxon>Owenia</taxon>
    </lineage>
</organism>
<keyword evidence="3" id="KW-0732">Signal</keyword>
<dbReference type="PANTHER" id="PTHR18821:SF2">
    <property type="entry name" value="DICKKOPF-RELATED PROTEIN 3-LIKE"/>
    <property type="match status" value="1"/>
</dbReference>
<comment type="caution">
    <text evidence="4">The sequence shown here is derived from an EMBL/GenBank/DDBJ whole genome shotgun (WGS) entry which is preliminary data.</text>
</comment>
<dbReference type="InterPro" id="IPR009523">
    <property type="entry name" value="Prokineticin"/>
</dbReference>
<dbReference type="EMBL" id="CAIIXF020000012">
    <property type="protein sequence ID" value="CAH1800613.1"/>
    <property type="molecule type" value="Genomic_DNA"/>
</dbReference>
<feature type="chain" id="PRO_5035842047" evidence="3">
    <location>
        <begin position="24"/>
        <end position="234"/>
    </location>
</feature>
<evidence type="ECO:0000256" key="1">
    <source>
        <dbReference type="ARBA" id="ARBA00022656"/>
    </source>
</evidence>